<dbReference type="EMBL" id="CAIIXF020000004">
    <property type="protein sequence ID" value="CAH1780670.1"/>
    <property type="molecule type" value="Genomic_DNA"/>
</dbReference>
<sequence length="562" mass="61333">MIVKQKPTQIDPMKTNRLIVATVEEDSSEPFVQVLIPSGQFVDSKGARFTGEVNAFMNFVDSRDFSSINTMPGDLTFENEDGNTGPLETSGMFRLGFENLEGIEVKLIGRIDVAIRADFIDQSQDPLVQLYTLDEISGRWENPTKLEHGTERQKRDRSSFNTTFLVGNIIITDRYWINFDEPALNYCFINMRMYTDANFSTEIPWTSSTDLTVIALGSRPGYGSKWSRITTGGMSNKGNLQSTKNCILTVCGKTNIHAYLFAENENGAFSSSAKLGGISAPKYTVINSIPAFTGTGPSTTTHNRPIETNATLGAPTSNTYGPVYHSVKNALWSSVQCQKASPSDPHYRFYKDPKSLYEYSVCLLVLVLPGSQVVPVCPKTQTLWPLAWFPEAPGQYWAWYIKVRVFVGSSADESSVKATSKDSSTGKIYGIREDTTSSKTVCLEFKGSGPTFPPPGNAITLVEIDVQGTECSVSNVLPALANLQETSSSHLFAFKPPLPSTFTLGGVSTGLYFADEPAMNTAKDTSKARCECNNMSVGPKCAFPKPSTGVGLIVKCQPTPSG</sequence>
<keyword evidence="3" id="KW-1185">Reference proteome</keyword>
<dbReference type="Proteomes" id="UP000749559">
    <property type="component" value="Unassembled WGS sequence"/>
</dbReference>
<accession>A0A8J1UF96</accession>
<evidence type="ECO:0000259" key="1">
    <source>
        <dbReference type="Pfam" id="PF23599"/>
    </source>
</evidence>
<dbReference type="PANTHER" id="PTHR15031">
    <property type="entry name" value="CARTILAGE INTERMEDIATE LAYER PROTEIN CLIP"/>
    <property type="match status" value="1"/>
</dbReference>
<dbReference type="Pfam" id="PF23599">
    <property type="entry name" value="CILP_C"/>
    <property type="match status" value="1"/>
</dbReference>
<gene>
    <name evidence="2" type="ORF">OFUS_LOCUS7331</name>
</gene>
<dbReference type="InterPro" id="IPR039675">
    <property type="entry name" value="CILP1/CILP2"/>
</dbReference>
<dbReference type="AlphaFoldDB" id="A0A8J1UF96"/>
<name>A0A8J1UF96_OWEFU</name>
<dbReference type="InterPro" id="IPR056258">
    <property type="entry name" value="CILP-1/2_C"/>
</dbReference>
<evidence type="ECO:0000313" key="2">
    <source>
        <dbReference type="EMBL" id="CAH1780670.1"/>
    </source>
</evidence>
<dbReference type="PANTHER" id="PTHR15031:SF6">
    <property type="entry name" value="CARTILAGE INTERMEDIATE LAYER PROTEIN 1-LIKE ISOFORM X1"/>
    <property type="match status" value="1"/>
</dbReference>
<comment type="caution">
    <text evidence="2">The sequence shown here is derived from an EMBL/GenBank/DDBJ whole genome shotgun (WGS) entry which is preliminary data.</text>
</comment>
<protein>
    <recommendedName>
        <fullName evidence="1">Cartilage intermediate layer protein 1/2 C-terminal domain-containing protein</fullName>
    </recommendedName>
</protein>
<evidence type="ECO:0000313" key="3">
    <source>
        <dbReference type="Proteomes" id="UP000749559"/>
    </source>
</evidence>
<organism evidence="2 3">
    <name type="scientific">Owenia fusiformis</name>
    <name type="common">Polychaete worm</name>
    <dbReference type="NCBI Taxonomy" id="6347"/>
    <lineage>
        <taxon>Eukaryota</taxon>
        <taxon>Metazoa</taxon>
        <taxon>Spiralia</taxon>
        <taxon>Lophotrochozoa</taxon>
        <taxon>Annelida</taxon>
        <taxon>Polychaeta</taxon>
        <taxon>Sedentaria</taxon>
        <taxon>Canalipalpata</taxon>
        <taxon>Sabellida</taxon>
        <taxon>Oweniida</taxon>
        <taxon>Oweniidae</taxon>
        <taxon>Owenia</taxon>
    </lineage>
</organism>
<proteinExistence type="predicted"/>
<feature type="domain" description="Cartilage intermediate layer protein 1/2 C-terminal" evidence="1">
    <location>
        <begin position="379"/>
        <end position="557"/>
    </location>
</feature>
<reference evidence="2" key="1">
    <citation type="submission" date="2022-03" db="EMBL/GenBank/DDBJ databases">
        <authorList>
            <person name="Martin C."/>
        </authorList>
    </citation>
    <scope>NUCLEOTIDE SEQUENCE</scope>
</reference>
<dbReference type="OrthoDB" id="9929167at2759"/>